<reference evidence="1" key="1">
    <citation type="submission" date="2022-11" db="EMBL/GenBank/DDBJ databases">
        <title>Genome Sequence of Nemania bipapillata.</title>
        <authorList>
            <person name="Buettner E."/>
        </authorList>
    </citation>
    <scope>NUCLEOTIDE SEQUENCE</scope>
    <source>
        <strain evidence="1">CP14</strain>
    </source>
</reference>
<dbReference type="Proteomes" id="UP001153334">
    <property type="component" value="Unassembled WGS sequence"/>
</dbReference>
<evidence type="ECO:0000313" key="2">
    <source>
        <dbReference type="Proteomes" id="UP001153334"/>
    </source>
</evidence>
<gene>
    <name evidence="1" type="ORF">ONZ43_g6339</name>
</gene>
<comment type="caution">
    <text evidence="1">The sequence shown here is derived from an EMBL/GenBank/DDBJ whole genome shotgun (WGS) entry which is preliminary data.</text>
</comment>
<organism evidence="1 2">
    <name type="scientific">Nemania bipapillata</name>
    <dbReference type="NCBI Taxonomy" id="110536"/>
    <lineage>
        <taxon>Eukaryota</taxon>
        <taxon>Fungi</taxon>
        <taxon>Dikarya</taxon>
        <taxon>Ascomycota</taxon>
        <taxon>Pezizomycotina</taxon>
        <taxon>Sordariomycetes</taxon>
        <taxon>Xylariomycetidae</taxon>
        <taxon>Xylariales</taxon>
        <taxon>Xylariaceae</taxon>
        <taxon>Nemania</taxon>
    </lineage>
</organism>
<keyword evidence="2" id="KW-1185">Reference proteome</keyword>
<dbReference type="EMBL" id="JAPESX010002228">
    <property type="protein sequence ID" value="KAJ8108721.1"/>
    <property type="molecule type" value="Genomic_DNA"/>
</dbReference>
<evidence type="ECO:0000313" key="1">
    <source>
        <dbReference type="EMBL" id="KAJ8108721.1"/>
    </source>
</evidence>
<accession>A0ACC2I1U2</accession>
<proteinExistence type="predicted"/>
<protein>
    <submittedName>
        <fullName evidence="1">Uncharacterized protein</fullName>
    </submittedName>
</protein>
<sequence>MDIDEDGLLKKKIKKSHYFTEDDDDEDEDDNGSIDEDEVDSNESKPDAEKNNIPMTQLVIRAEKLPSTQPKGPNQTWICEEPDCGYIVRAAHEEGGRKLISDHYEEHEKAAQDVAQEMALNRVNLAVQEARGHMPIKPRYANGRVAP</sequence>
<name>A0ACC2I1U2_9PEZI</name>